<name>A0A3E3K687_9FIRM</name>
<keyword evidence="2" id="KW-1185">Reference proteome</keyword>
<dbReference type="SUPFAM" id="SSF52218">
    <property type="entry name" value="Flavoproteins"/>
    <property type="match status" value="1"/>
</dbReference>
<accession>A0A3E3K687</accession>
<protein>
    <recommendedName>
        <fullName evidence="3">Flavodoxin-like fold domain-containing protein</fullName>
    </recommendedName>
</protein>
<evidence type="ECO:0008006" key="3">
    <source>
        <dbReference type="Google" id="ProtNLM"/>
    </source>
</evidence>
<dbReference type="RefSeq" id="WP_024732463.1">
    <property type="nucleotide sequence ID" value="NZ_CALBAT010000002.1"/>
</dbReference>
<evidence type="ECO:0000313" key="1">
    <source>
        <dbReference type="EMBL" id="RGE90115.1"/>
    </source>
</evidence>
<dbReference type="Proteomes" id="UP000261080">
    <property type="component" value="Unassembled WGS sequence"/>
</dbReference>
<evidence type="ECO:0000313" key="2">
    <source>
        <dbReference type="Proteomes" id="UP000261080"/>
    </source>
</evidence>
<organism evidence="1 2">
    <name type="scientific">Sellimonas intestinalis</name>
    <dbReference type="NCBI Taxonomy" id="1653434"/>
    <lineage>
        <taxon>Bacteria</taxon>
        <taxon>Bacillati</taxon>
        <taxon>Bacillota</taxon>
        <taxon>Clostridia</taxon>
        <taxon>Lachnospirales</taxon>
        <taxon>Lachnospiraceae</taxon>
        <taxon>Sellimonas</taxon>
    </lineage>
</organism>
<dbReference type="GeneID" id="97192585"/>
<dbReference type="EMBL" id="QVLX01000001">
    <property type="protein sequence ID" value="RGE90115.1"/>
    <property type="molecule type" value="Genomic_DNA"/>
</dbReference>
<comment type="caution">
    <text evidence="1">The sequence shown here is derived from an EMBL/GenBank/DDBJ whole genome shotgun (WGS) entry which is preliminary data.</text>
</comment>
<dbReference type="OrthoDB" id="1026745at2"/>
<dbReference type="AlphaFoldDB" id="A0A3E3K687"/>
<proteinExistence type="predicted"/>
<dbReference type="Gene3D" id="3.40.50.360">
    <property type="match status" value="1"/>
</dbReference>
<dbReference type="InterPro" id="IPR029039">
    <property type="entry name" value="Flavoprotein-like_sf"/>
</dbReference>
<reference evidence="1 2" key="1">
    <citation type="submission" date="2018-08" db="EMBL/GenBank/DDBJ databases">
        <title>A genome reference for cultivated species of the human gut microbiota.</title>
        <authorList>
            <person name="Zou Y."/>
            <person name="Xue W."/>
            <person name="Luo G."/>
        </authorList>
    </citation>
    <scope>NUCLEOTIDE SEQUENCE [LARGE SCALE GENOMIC DNA]</scope>
    <source>
        <strain evidence="1 2">AF37-2AT</strain>
    </source>
</reference>
<gene>
    <name evidence="1" type="ORF">DW016_02370</name>
</gene>
<sequence length="200" mass="22934">MGKVMIINASPRAPKSNSKQYAQLFSEYCRLDTEYCEVKKSNHLTLCQMIENYSDIVFVFPLYADSIPVTFLNFLKALEENVPLKKPTISVVINCGFIEPYQNDIAVKMLQLFAKKNGYPFGSVLKIGSGEAILTTPFRIFLKARMKKFAISIEKQKYNNFQVTMPISKKMFIKASTAYWTNYGKKNGISKEQMEIMEIE</sequence>